<dbReference type="Pfam" id="PF14098">
    <property type="entry name" value="SSPI"/>
    <property type="match status" value="1"/>
</dbReference>
<evidence type="ECO:0000313" key="3">
    <source>
        <dbReference type="EMBL" id="HIU13805.1"/>
    </source>
</evidence>
<gene>
    <name evidence="2" type="primary">sspI</name>
    <name evidence="3" type="ORF">IAD15_07015</name>
</gene>
<dbReference type="Proteomes" id="UP000824175">
    <property type="component" value="Unassembled WGS sequence"/>
</dbReference>
<evidence type="ECO:0000256" key="2">
    <source>
        <dbReference type="HAMAP-Rule" id="MF_00669"/>
    </source>
</evidence>
<evidence type="ECO:0000313" key="4">
    <source>
        <dbReference type="Proteomes" id="UP000824175"/>
    </source>
</evidence>
<dbReference type="GO" id="GO:0030435">
    <property type="term" value="P:sporulation resulting in formation of a cellular spore"/>
    <property type="evidence" value="ECO:0007669"/>
    <property type="project" value="UniProtKB-KW"/>
</dbReference>
<dbReference type="GO" id="GO:0030436">
    <property type="term" value="P:asexual sporulation"/>
    <property type="evidence" value="ECO:0007669"/>
    <property type="project" value="UniProtKB-UniRule"/>
</dbReference>
<dbReference type="InterPro" id="IPR017525">
    <property type="entry name" value="SspI"/>
</dbReference>
<proteinExistence type="evidence at transcript level"/>
<accession>A0A9D1HN99</accession>
<reference evidence="3" key="2">
    <citation type="journal article" date="2021" name="PeerJ">
        <title>Extensive microbial diversity within the chicken gut microbiome revealed by metagenomics and culture.</title>
        <authorList>
            <person name="Gilroy R."/>
            <person name="Ravi A."/>
            <person name="Getino M."/>
            <person name="Pursley I."/>
            <person name="Horton D.L."/>
            <person name="Alikhan N.F."/>
            <person name="Baker D."/>
            <person name="Gharbi K."/>
            <person name="Hall N."/>
            <person name="Watson M."/>
            <person name="Adriaenssens E.M."/>
            <person name="Foster-Nyarko E."/>
            <person name="Jarju S."/>
            <person name="Secka A."/>
            <person name="Antonio M."/>
            <person name="Oren A."/>
            <person name="Chaudhuri R.R."/>
            <person name="La Ragione R."/>
            <person name="Hildebrand F."/>
            <person name="Pallen M.J."/>
        </authorList>
    </citation>
    <scope>NUCLEOTIDE SEQUENCE</scope>
    <source>
        <strain evidence="3">CHK195-11698</strain>
    </source>
</reference>
<sequence>MSVNLREALKQSLQGISSEELRTTIESGITSGKESVLPGLGVLFEQYYLSLDNSQKENWMKQLSKLLR</sequence>
<dbReference type="EMBL" id="DVMJ01000058">
    <property type="protein sequence ID" value="HIU13805.1"/>
    <property type="molecule type" value="Genomic_DNA"/>
</dbReference>
<dbReference type="HAMAP" id="MF_00669">
    <property type="entry name" value="SspI"/>
    <property type="match status" value="1"/>
</dbReference>
<protein>
    <recommendedName>
        <fullName evidence="2">Small, acid-soluble spore protein I</fullName>
        <shortName evidence="2">SASP I</shortName>
    </recommendedName>
</protein>
<name>A0A9D1HN99_9FIRM</name>
<comment type="induction">
    <text evidence="2">Expressed only in the forespore compartment of sporulating cells.</text>
</comment>
<organism evidence="3 4">
    <name type="scientific">Candidatus Fimiplasma intestinipullorum</name>
    <dbReference type="NCBI Taxonomy" id="2840825"/>
    <lineage>
        <taxon>Bacteria</taxon>
        <taxon>Bacillati</taxon>
        <taxon>Bacillota</taxon>
        <taxon>Clostridia</taxon>
        <taxon>Eubacteriales</taxon>
        <taxon>Candidatus Fimiplasma</taxon>
    </lineage>
</organism>
<dbReference type="AlphaFoldDB" id="A0A9D1HN99"/>
<keyword evidence="1 2" id="KW-0749">Sporulation</keyword>
<evidence type="ECO:0000256" key="1">
    <source>
        <dbReference type="ARBA" id="ARBA00022969"/>
    </source>
</evidence>
<comment type="caution">
    <text evidence="3">The sequence shown here is derived from an EMBL/GenBank/DDBJ whole genome shotgun (WGS) entry which is preliminary data.</text>
</comment>
<reference evidence="3" key="1">
    <citation type="submission" date="2020-10" db="EMBL/GenBank/DDBJ databases">
        <authorList>
            <person name="Gilroy R."/>
        </authorList>
    </citation>
    <scope>NUCLEOTIDE SEQUENCE</scope>
    <source>
        <strain evidence="3">CHK195-11698</strain>
    </source>
</reference>
<comment type="similarity">
    <text evidence="2">Belongs to the SspI family.</text>
</comment>
<comment type="subcellular location">
    <subcellularLocation>
        <location evidence="2">Spore core</location>
    </subcellularLocation>
</comment>